<dbReference type="Proteomes" id="UP000270924">
    <property type="component" value="Unassembled WGS sequence"/>
</dbReference>
<organism evidence="1 2">
    <name type="scientific">Wuchereria bancrofti</name>
    <dbReference type="NCBI Taxonomy" id="6293"/>
    <lineage>
        <taxon>Eukaryota</taxon>
        <taxon>Metazoa</taxon>
        <taxon>Ecdysozoa</taxon>
        <taxon>Nematoda</taxon>
        <taxon>Chromadorea</taxon>
        <taxon>Rhabditida</taxon>
        <taxon>Spirurina</taxon>
        <taxon>Spiruromorpha</taxon>
        <taxon>Filarioidea</taxon>
        <taxon>Onchocercidae</taxon>
        <taxon>Wuchereria</taxon>
    </lineage>
</organism>
<dbReference type="InParanoid" id="A0A3P7E6M8"/>
<evidence type="ECO:0000313" key="2">
    <source>
        <dbReference type="Proteomes" id="UP000270924"/>
    </source>
</evidence>
<dbReference type="OrthoDB" id="10002886at2759"/>
<evidence type="ECO:0000313" key="1">
    <source>
        <dbReference type="EMBL" id="VDM18300.1"/>
    </source>
</evidence>
<reference evidence="1 2" key="1">
    <citation type="submission" date="2018-11" db="EMBL/GenBank/DDBJ databases">
        <authorList>
            <consortium name="Pathogen Informatics"/>
        </authorList>
    </citation>
    <scope>NUCLEOTIDE SEQUENCE [LARGE SCALE GENOMIC DNA]</scope>
</reference>
<proteinExistence type="predicted"/>
<keyword evidence="2" id="KW-1185">Reference proteome</keyword>
<protein>
    <submittedName>
        <fullName evidence="1">Uncharacterized protein</fullName>
    </submittedName>
</protein>
<feature type="non-terminal residue" evidence="1">
    <location>
        <position position="1"/>
    </location>
</feature>
<dbReference type="AlphaFoldDB" id="A0A3P7E6M8"/>
<name>A0A3P7E6M8_WUCBA</name>
<accession>A0A3P7E6M8</accession>
<dbReference type="EMBL" id="UYWW01011000">
    <property type="protein sequence ID" value="VDM18300.1"/>
    <property type="molecule type" value="Genomic_DNA"/>
</dbReference>
<dbReference type="OMA" id="IMIECIA"/>
<sequence>PTDLDRLLETPELTIPWKNYTASRRSCTEVYLSLLEGLIAVTFVCPASLQSNLLRTIAELIKEQVDTKFGINFGAYGLSILVFPMLQQWMRKDAVKHENNLKQAIGLFTEIVKQYLIQTENNPWVDRILFDMLILLTECITCATNRISRLGYACLKFLIKSSIHSLTTERWTIIIRSLWNAT</sequence>
<gene>
    <name evidence="1" type="ORF">WBA_LOCUS10064</name>
</gene>